<keyword evidence="4" id="KW-0274">FAD</keyword>
<organism evidence="9 10">
    <name type="scientific">Venturia nashicola</name>
    <dbReference type="NCBI Taxonomy" id="86259"/>
    <lineage>
        <taxon>Eukaryota</taxon>
        <taxon>Fungi</taxon>
        <taxon>Dikarya</taxon>
        <taxon>Ascomycota</taxon>
        <taxon>Pezizomycotina</taxon>
        <taxon>Dothideomycetes</taxon>
        <taxon>Pleosporomycetidae</taxon>
        <taxon>Venturiales</taxon>
        <taxon>Venturiaceae</taxon>
        <taxon>Venturia</taxon>
    </lineage>
</organism>
<feature type="chain" id="PRO_5021266809" evidence="7">
    <location>
        <begin position="17"/>
        <end position="610"/>
    </location>
</feature>
<evidence type="ECO:0000256" key="2">
    <source>
        <dbReference type="ARBA" id="ARBA00005466"/>
    </source>
</evidence>
<comment type="similarity">
    <text evidence="2">Belongs to the oxygen-dependent FAD-linked oxidoreductase family.</text>
</comment>
<evidence type="ECO:0000256" key="3">
    <source>
        <dbReference type="ARBA" id="ARBA00022630"/>
    </source>
</evidence>
<dbReference type="InterPro" id="IPR006094">
    <property type="entry name" value="Oxid_FAD_bind_N"/>
</dbReference>
<dbReference type="Gene3D" id="3.30.465.10">
    <property type="match status" value="3"/>
</dbReference>
<evidence type="ECO:0000256" key="7">
    <source>
        <dbReference type="SAM" id="SignalP"/>
    </source>
</evidence>
<keyword evidence="3" id="KW-0285">Flavoprotein</keyword>
<evidence type="ECO:0000256" key="6">
    <source>
        <dbReference type="SAM" id="MobiDB-lite"/>
    </source>
</evidence>
<protein>
    <submittedName>
        <fullName evidence="9">Low-affinity potassium transport protein</fullName>
    </submittedName>
</protein>
<dbReference type="PROSITE" id="PS51387">
    <property type="entry name" value="FAD_PCMH"/>
    <property type="match status" value="1"/>
</dbReference>
<sequence>MKSVALVLALVPFVAASKEAAAACRNIPGDSGWPSEADWKAQLPGSVARGAQKKYLHPDYRIDAKSVDDVIAAVKFASKHNVRLTAIHSGHDGLGRNDAPSGLLIGLENLTGMRVEETFTPSTQGQPKVSPAPAAVAAAPKGGMEGMAGMKRHSPEGGDMAATAALPKAGTPPVTAAPSGKAAYAVTLGAGMTTQDINDKIAAQGIFTNGAEHGEVGVAGGWSQCGGHGPMTTAYGLGSDNVLEFQVVTADGQLKIANEVANPDLYWALRGGCGSTFGIVTQVTVRAYPSPKFTVTKFNINATTDDGIFAPTAYIHSVIPDLIGKGVQGYYLVFPKKFTAIFHTVGTLATADASKKLWEPVLSKVATYPGIQKESAVATYLDYPDYKTYYDATWGAAEGEHKKRSMNDNEMIHDWWTGEYVRRGERHSLRKRHGPGEEKSLPKGNGKVLGDGRLLDKETLQSPKFAAALKAAMPAKGMMRGVLVGGSIIKKSPTETSVHPSWRKSYASIWSDKDVNEIATLAKGMGAYINEASWNASNWQDVFWGSNYPKLSQIKTKYDPNMLFYTTPGINAEQMMANEKGALCSAPETMRKSAILFPPAGDNKNVKTSK</sequence>
<dbReference type="InterPro" id="IPR050416">
    <property type="entry name" value="FAD-linked_Oxidoreductase"/>
</dbReference>
<dbReference type="PANTHER" id="PTHR42973">
    <property type="entry name" value="BINDING OXIDOREDUCTASE, PUTATIVE (AFU_ORTHOLOGUE AFUA_1G17690)-RELATED"/>
    <property type="match status" value="1"/>
</dbReference>
<dbReference type="InterPro" id="IPR016169">
    <property type="entry name" value="FAD-bd_PCMH_sub2"/>
</dbReference>
<feature type="region of interest" description="Disordered" evidence="6">
    <location>
        <begin position="427"/>
        <end position="449"/>
    </location>
</feature>
<feature type="signal peptide" evidence="7">
    <location>
        <begin position="1"/>
        <end position="16"/>
    </location>
</feature>
<dbReference type="Pfam" id="PF01565">
    <property type="entry name" value="FAD_binding_4"/>
    <property type="match status" value="1"/>
</dbReference>
<dbReference type="EMBL" id="SNSC02000010">
    <property type="protein sequence ID" value="TID20736.1"/>
    <property type="molecule type" value="Genomic_DNA"/>
</dbReference>
<evidence type="ECO:0000259" key="8">
    <source>
        <dbReference type="PROSITE" id="PS51387"/>
    </source>
</evidence>
<proteinExistence type="inferred from homology"/>
<dbReference type="SUPFAM" id="SSF56176">
    <property type="entry name" value="FAD-binding/transporter-associated domain-like"/>
    <property type="match status" value="2"/>
</dbReference>
<accession>A0A4Z1P7T0</accession>
<keyword evidence="10" id="KW-1185">Reference proteome</keyword>
<dbReference type="InterPro" id="IPR012951">
    <property type="entry name" value="BBE"/>
</dbReference>
<dbReference type="PANTHER" id="PTHR42973:SF39">
    <property type="entry name" value="FAD-BINDING PCMH-TYPE DOMAIN-CONTAINING PROTEIN"/>
    <property type="match status" value="1"/>
</dbReference>
<dbReference type="GO" id="GO:0071949">
    <property type="term" value="F:FAD binding"/>
    <property type="evidence" value="ECO:0007669"/>
    <property type="project" value="InterPro"/>
</dbReference>
<evidence type="ECO:0000256" key="5">
    <source>
        <dbReference type="ARBA" id="ARBA00023002"/>
    </source>
</evidence>
<evidence type="ECO:0000256" key="4">
    <source>
        <dbReference type="ARBA" id="ARBA00022827"/>
    </source>
</evidence>
<comment type="caution">
    <text evidence="9">The sequence shown here is derived from an EMBL/GenBank/DDBJ whole genome shotgun (WGS) entry which is preliminary data.</text>
</comment>
<keyword evidence="5" id="KW-0560">Oxidoreductase</keyword>
<dbReference type="Pfam" id="PF08031">
    <property type="entry name" value="BBE"/>
    <property type="match status" value="1"/>
</dbReference>
<reference evidence="9 10" key="1">
    <citation type="submission" date="2019-04" db="EMBL/GenBank/DDBJ databases">
        <title>High contiguity whole genome sequence and gene annotation resource for two Venturia nashicola isolates.</title>
        <authorList>
            <person name="Prokchorchik M."/>
            <person name="Won K."/>
            <person name="Lee Y."/>
            <person name="Choi E.D."/>
            <person name="Segonzac C."/>
            <person name="Sohn K.H."/>
        </authorList>
    </citation>
    <scope>NUCLEOTIDE SEQUENCE [LARGE SCALE GENOMIC DNA]</scope>
    <source>
        <strain evidence="9 10">PRI2</strain>
    </source>
</reference>
<dbReference type="InterPro" id="IPR016166">
    <property type="entry name" value="FAD-bd_PCMH"/>
</dbReference>
<dbReference type="STRING" id="86259.A0A4Z1P7T0"/>
<dbReference type="InterPro" id="IPR036318">
    <property type="entry name" value="FAD-bd_PCMH-like_sf"/>
</dbReference>
<keyword evidence="7" id="KW-0732">Signal</keyword>
<name>A0A4Z1P7T0_9PEZI</name>
<evidence type="ECO:0000313" key="9">
    <source>
        <dbReference type="EMBL" id="TID20736.1"/>
    </source>
</evidence>
<evidence type="ECO:0000313" key="10">
    <source>
        <dbReference type="Proteomes" id="UP000298493"/>
    </source>
</evidence>
<feature type="domain" description="FAD-binding PCMH-type" evidence="8">
    <location>
        <begin position="54"/>
        <end position="290"/>
    </location>
</feature>
<comment type="cofactor">
    <cofactor evidence="1">
        <name>FAD</name>
        <dbReference type="ChEBI" id="CHEBI:57692"/>
    </cofactor>
</comment>
<dbReference type="AlphaFoldDB" id="A0A4Z1P7T0"/>
<dbReference type="GO" id="GO:0016491">
    <property type="term" value="F:oxidoreductase activity"/>
    <property type="evidence" value="ECO:0007669"/>
    <property type="project" value="UniProtKB-KW"/>
</dbReference>
<gene>
    <name evidence="9" type="ORF">E6O75_ATG05500</name>
</gene>
<dbReference type="Proteomes" id="UP000298493">
    <property type="component" value="Unassembled WGS sequence"/>
</dbReference>
<evidence type="ECO:0000256" key="1">
    <source>
        <dbReference type="ARBA" id="ARBA00001974"/>
    </source>
</evidence>